<organism evidence="5 6">
    <name type="scientific">Lysinibacillus composti</name>
    <dbReference type="NCBI Taxonomy" id="720633"/>
    <lineage>
        <taxon>Bacteria</taxon>
        <taxon>Bacillati</taxon>
        <taxon>Bacillota</taxon>
        <taxon>Bacilli</taxon>
        <taxon>Bacillales</taxon>
        <taxon>Bacillaceae</taxon>
        <taxon>Lysinibacillus</taxon>
    </lineage>
</organism>
<dbReference type="InterPro" id="IPR009288">
    <property type="entry name" value="AIG2-like_dom"/>
</dbReference>
<feature type="active site" description="Proton acceptor" evidence="2">
    <location>
        <position position="73"/>
    </location>
</feature>
<feature type="domain" description="Gamma-glutamylcyclotransferase AIG2-like" evidence="4">
    <location>
        <begin position="4"/>
        <end position="122"/>
    </location>
</feature>
<dbReference type="PANTHER" id="PTHR12510:SF4">
    <property type="entry name" value="GAMMA-GLUTAMYLAMINECYCLOTRANSFERASE"/>
    <property type="match status" value="1"/>
</dbReference>
<accession>A0A3N9U9R4</accession>
<name>A0A3N9U9R4_9BACI</name>
<comment type="similarity">
    <text evidence="1 3">Belongs to the gamma-glutamylcyclotransferase family.</text>
</comment>
<dbReference type="OrthoDB" id="8538589at2"/>
<dbReference type="RefSeq" id="WP_124766543.1">
    <property type="nucleotide sequence ID" value="NZ_JAFBDY010000001.1"/>
</dbReference>
<reference evidence="5 6" key="1">
    <citation type="journal article" date="2013" name="J. Microbiol.">
        <title>Lysinibacillus chungkukjangi sp. nov., isolated from Chungkukjang, Korean fermented soybean food.</title>
        <authorList>
            <person name="Kim S.J."/>
            <person name="Jang Y.H."/>
            <person name="Hamada M."/>
            <person name="Ahn J.H."/>
            <person name="Weon H.Y."/>
            <person name="Suzuki K."/>
            <person name="Whang K.S."/>
            <person name="Kwon S.W."/>
        </authorList>
    </citation>
    <scope>NUCLEOTIDE SEQUENCE [LARGE SCALE GENOMIC DNA]</scope>
    <source>
        <strain evidence="5 6">MCCC 1A12701</strain>
    </source>
</reference>
<keyword evidence="6" id="KW-1185">Reference proteome</keyword>
<dbReference type="GO" id="GO:0016740">
    <property type="term" value="F:transferase activity"/>
    <property type="evidence" value="ECO:0007669"/>
    <property type="project" value="UniProtKB-KW"/>
</dbReference>
<evidence type="ECO:0000313" key="6">
    <source>
        <dbReference type="Proteomes" id="UP000274033"/>
    </source>
</evidence>
<protein>
    <recommendedName>
        <fullName evidence="3">Gamma-glutamylcyclotransferase family protein</fullName>
    </recommendedName>
</protein>
<proteinExistence type="inferred from homology"/>
<dbReference type="EMBL" id="RRCT01000022">
    <property type="protein sequence ID" value="RQW73349.1"/>
    <property type="molecule type" value="Genomic_DNA"/>
</dbReference>
<dbReference type="SUPFAM" id="SSF110857">
    <property type="entry name" value="Gamma-glutamyl cyclotransferase-like"/>
    <property type="match status" value="1"/>
</dbReference>
<dbReference type="GO" id="GO:0005829">
    <property type="term" value="C:cytosol"/>
    <property type="evidence" value="ECO:0007669"/>
    <property type="project" value="TreeGrafter"/>
</dbReference>
<dbReference type="InterPro" id="IPR039126">
    <property type="entry name" value="GGACT"/>
</dbReference>
<evidence type="ECO:0000259" key="4">
    <source>
        <dbReference type="Pfam" id="PF06094"/>
    </source>
</evidence>
<evidence type="ECO:0000256" key="1">
    <source>
        <dbReference type="ARBA" id="ARBA00008861"/>
    </source>
</evidence>
<evidence type="ECO:0000256" key="3">
    <source>
        <dbReference type="RuleBase" id="RU367036"/>
    </source>
</evidence>
<dbReference type="Pfam" id="PF06094">
    <property type="entry name" value="GGACT"/>
    <property type="match status" value="1"/>
</dbReference>
<dbReference type="PANTHER" id="PTHR12510">
    <property type="entry name" value="TROPONIN C-AKIN-1 PROTEIN"/>
    <property type="match status" value="1"/>
</dbReference>
<dbReference type="Proteomes" id="UP000274033">
    <property type="component" value="Unassembled WGS sequence"/>
</dbReference>
<dbReference type="InterPro" id="IPR013024">
    <property type="entry name" value="GGCT-like"/>
</dbReference>
<dbReference type="InterPro" id="IPR036568">
    <property type="entry name" value="GGCT-like_sf"/>
</dbReference>
<dbReference type="AlphaFoldDB" id="A0A3N9U9R4"/>
<evidence type="ECO:0000256" key="2">
    <source>
        <dbReference type="PIRSR" id="PIRSR639126-1"/>
    </source>
</evidence>
<sequence length="130" mass="14938">MNKIFVYGTLRNGDENAHLLNNAICLDKNCWTYGLLYDTGCGYPAIAPSTTYKTYGELYLVSDYELKLLDELEDYEEDGTDNLYDRVEQEIFTSNGESTTAYVYVANKEELKVKDIPSGDWIQFRLLSKK</sequence>
<dbReference type="CDD" id="cd06661">
    <property type="entry name" value="GGCT_like"/>
    <property type="match status" value="1"/>
</dbReference>
<evidence type="ECO:0000313" key="5">
    <source>
        <dbReference type="EMBL" id="RQW73349.1"/>
    </source>
</evidence>
<keyword evidence="5" id="KW-0808">Transferase</keyword>
<gene>
    <name evidence="5" type="ORF">EBB45_16995</name>
</gene>
<comment type="caution">
    <text evidence="5">The sequence shown here is derived from an EMBL/GenBank/DDBJ whole genome shotgun (WGS) entry which is preliminary data.</text>
</comment>
<dbReference type="Gene3D" id="3.10.490.10">
    <property type="entry name" value="Gamma-glutamyl cyclotransferase-like"/>
    <property type="match status" value="1"/>
</dbReference>
<dbReference type="GO" id="GO:0061929">
    <property type="term" value="F:gamma-glutamylaminecyclotransferase activity"/>
    <property type="evidence" value="ECO:0007669"/>
    <property type="project" value="InterPro"/>
</dbReference>